<keyword evidence="1" id="KW-0723">Serine/threonine-protein kinase</keyword>
<dbReference type="Pfam" id="PF13581">
    <property type="entry name" value="HATPase_c_2"/>
    <property type="match status" value="1"/>
</dbReference>
<sequence>MDEKETGIAHLLRFPARLDAVPGAMAFAAMALTQAGLAPGIVARAELILEELLRNSILHGYGGQADDGTHAVWVGVRGQVLCYADAAPPFNPLTEGPPAPDPTLPVEQLAVGGLGLLLIRQLGSAVAYTYSGGHNRIEITLQ</sequence>
<dbReference type="InterPro" id="IPR003594">
    <property type="entry name" value="HATPase_dom"/>
</dbReference>
<evidence type="ECO:0000256" key="1">
    <source>
        <dbReference type="ARBA" id="ARBA00022527"/>
    </source>
</evidence>
<dbReference type="InterPro" id="IPR036890">
    <property type="entry name" value="HATPase_C_sf"/>
</dbReference>
<gene>
    <name evidence="3" type="ORF">GJ699_06390</name>
</gene>
<keyword evidence="4" id="KW-1185">Reference proteome</keyword>
<proteinExistence type="predicted"/>
<keyword evidence="1" id="KW-0808">Transferase</keyword>
<accession>A0A6I2KZB4</accession>
<dbReference type="PANTHER" id="PTHR35526:SF6">
    <property type="entry name" value="SLR1861 PROTEIN"/>
    <property type="match status" value="1"/>
</dbReference>
<evidence type="ECO:0000259" key="2">
    <source>
        <dbReference type="Pfam" id="PF13581"/>
    </source>
</evidence>
<feature type="domain" description="Histidine kinase/HSP90-like ATPase" evidence="2">
    <location>
        <begin position="14"/>
        <end position="140"/>
    </location>
</feature>
<dbReference type="Proteomes" id="UP000433309">
    <property type="component" value="Unassembled WGS sequence"/>
</dbReference>
<keyword evidence="1" id="KW-0418">Kinase</keyword>
<keyword evidence="3" id="KW-0067">ATP-binding</keyword>
<dbReference type="GO" id="GO:0004674">
    <property type="term" value="F:protein serine/threonine kinase activity"/>
    <property type="evidence" value="ECO:0007669"/>
    <property type="project" value="UniProtKB-KW"/>
</dbReference>
<evidence type="ECO:0000313" key="4">
    <source>
        <dbReference type="Proteomes" id="UP000433309"/>
    </source>
</evidence>
<reference evidence="3 4" key="1">
    <citation type="submission" date="2019-11" db="EMBL/GenBank/DDBJ databases">
        <title>Novel species isolated from a subtropical stream in China.</title>
        <authorList>
            <person name="Lu H."/>
        </authorList>
    </citation>
    <scope>NUCLEOTIDE SEQUENCE [LARGE SCALE GENOMIC DNA]</scope>
    <source>
        <strain evidence="3 4">FT80W</strain>
    </source>
</reference>
<dbReference type="GO" id="GO:0005524">
    <property type="term" value="F:ATP binding"/>
    <property type="evidence" value="ECO:0007669"/>
    <property type="project" value="UniProtKB-KW"/>
</dbReference>
<dbReference type="InterPro" id="IPR050267">
    <property type="entry name" value="Anti-sigma-factor_SerPK"/>
</dbReference>
<dbReference type="RefSeq" id="WP_154374279.1">
    <property type="nucleotide sequence ID" value="NZ_WKJK01000003.1"/>
</dbReference>
<evidence type="ECO:0000313" key="3">
    <source>
        <dbReference type="EMBL" id="MRW89606.1"/>
    </source>
</evidence>
<dbReference type="AlphaFoldDB" id="A0A6I2KZB4"/>
<dbReference type="EMBL" id="WKJK01000003">
    <property type="protein sequence ID" value="MRW89606.1"/>
    <property type="molecule type" value="Genomic_DNA"/>
</dbReference>
<dbReference type="PANTHER" id="PTHR35526">
    <property type="entry name" value="ANTI-SIGMA-F FACTOR RSBW-RELATED"/>
    <property type="match status" value="1"/>
</dbReference>
<name>A0A6I2KZB4_9BURK</name>
<dbReference type="Gene3D" id="3.30.565.10">
    <property type="entry name" value="Histidine kinase-like ATPase, C-terminal domain"/>
    <property type="match status" value="1"/>
</dbReference>
<keyword evidence="3" id="KW-0547">Nucleotide-binding</keyword>
<comment type="caution">
    <text evidence="3">The sequence shown here is derived from an EMBL/GenBank/DDBJ whole genome shotgun (WGS) entry which is preliminary data.</text>
</comment>
<organism evidence="3 4">
    <name type="scientific">Duganella guangzhouensis</name>
    <dbReference type="NCBI Taxonomy" id="2666084"/>
    <lineage>
        <taxon>Bacteria</taxon>
        <taxon>Pseudomonadati</taxon>
        <taxon>Pseudomonadota</taxon>
        <taxon>Betaproteobacteria</taxon>
        <taxon>Burkholderiales</taxon>
        <taxon>Oxalobacteraceae</taxon>
        <taxon>Telluria group</taxon>
        <taxon>Duganella</taxon>
    </lineage>
</organism>
<protein>
    <submittedName>
        <fullName evidence="3">ATP-binding protein</fullName>
    </submittedName>
</protein>